<keyword evidence="9" id="KW-0614">Plasmid</keyword>
<dbReference type="InterPro" id="IPR051260">
    <property type="entry name" value="Diverse_substr_monoxygenases"/>
</dbReference>
<evidence type="ECO:0000256" key="3">
    <source>
        <dbReference type="ARBA" id="ARBA00023002"/>
    </source>
</evidence>
<dbReference type="InterPro" id="IPR011251">
    <property type="entry name" value="Luciferase-like_dom"/>
</dbReference>
<dbReference type="Gene3D" id="3.20.20.30">
    <property type="entry name" value="Luciferase-like domain"/>
    <property type="match status" value="1"/>
</dbReference>
<feature type="binding site" evidence="6">
    <location>
        <position position="229"/>
    </location>
    <ligand>
        <name>FMN</name>
        <dbReference type="ChEBI" id="CHEBI:58210"/>
    </ligand>
</feature>
<organism evidence="8 11">
    <name type="scientific">Bradyrhizobium guangdongense</name>
    <dbReference type="NCBI Taxonomy" id="1325090"/>
    <lineage>
        <taxon>Bacteria</taxon>
        <taxon>Pseudomonadati</taxon>
        <taxon>Pseudomonadota</taxon>
        <taxon>Alphaproteobacteria</taxon>
        <taxon>Hyphomicrobiales</taxon>
        <taxon>Nitrobacteraceae</taxon>
        <taxon>Bradyrhizobium</taxon>
    </lineage>
</organism>
<keyword evidence="10" id="KW-1185">Reference proteome</keyword>
<evidence type="ECO:0000313" key="9">
    <source>
        <dbReference type="EMBL" id="QOZ64824.1"/>
    </source>
</evidence>
<evidence type="ECO:0000313" key="10">
    <source>
        <dbReference type="Proteomes" id="UP000593880"/>
    </source>
</evidence>
<proteinExistence type="inferred from homology"/>
<feature type="binding site" evidence="6">
    <location>
        <position position="154"/>
    </location>
    <ligand>
        <name>FMN</name>
        <dbReference type="ChEBI" id="CHEBI:58210"/>
    </ligand>
</feature>
<dbReference type="SUPFAM" id="SSF51679">
    <property type="entry name" value="Bacterial luciferase-like"/>
    <property type="match status" value="1"/>
</dbReference>
<keyword evidence="4 9" id="KW-0503">Monooxygenase</keyword>
<feature type="binding site" evidence="6">
    <location>
        <position position="158"/>
    </location>
    <ligand>
        <name>FMN</name>
        <dbReference type="ChEBI" id="CHEBI:58210"/>
    </ligand>
</feature>
<feature type="binding site" evidence="6">
    <location>
        <position position="228"/>
    </location>
    <ligand>
        <name>FMN</name>
        <dbReference type="ChEBI" id="CHEBI:58210"/>
    </ligand>
</feature>
<evidence type="ECO:0000256" key="5">
    <source>
        <dbReference type="ARBA" id="ARBA00033748"/>
    </source>
</evidence>
<keyword evidence="1 6" id="KW-0285">Flavoprotein</keyword>
<feature type="binding site" evidence="6">
    <location>
        <position position="59"/>
    </location>
    <ligand>
        <name>FMN</name>
        <dbReference type="ChEBI" id="CHEBI:58210"/>
    </ligand>
</feature>
<keyword evidence="2 6" id="KW-0288">FMN</keyword>
<evidence type="ECO:0000313" key="8">
    <source>
        <dbReference type="EMBL" id="GGI27311.1"/>
    </source>
</evidence>
<dbReference type="GO" id="GO:0016705">
    <property type="term" value="F:oxidoreductase activity, acting on paired donors, with incorporation or reduction of molecular oxygen"/>
    <property type="evidence" value="ECO:0007669"/>
    <property type="project" value="InterPro"/>
</dbReference>
<reference evidence="9 10" key="2">
    <citation type="submission" date="2018-06" db="EMBL/GenBank/DDBJ databases">
        <title>Comparative genomics of rhizobia nodulating Arachis hypogaea in China.</title>
        <authorList>
            <person name="Li Y."/>
        </authorList>
    </citation>
    <scope>NUCLEOTIDE SEQUENCE [LARGE SCALE GENOMIC DNA]</scope>
    <source>
        <strain evidence="9 10">CCBAU 51658</strain>
        <plasmid evidence="9 10">unnamed</plasmid>
    </source>
</reference>
<protein>
    <submittedName>
        <fullName evidence="8">N5,N10-methylene tetrahydromethanopterin reductase</fullName>
    </submittedName>
    <submittedName>
        <fullName evidence="9">Nitrilotriacetate monooxygenase</fullName>
    </submittedName>
</protein>
<dbReference type="PANTHER" id="PTHR30011">
    <property type="entry name" value="ALKANESULFONATE MONOOXYGENASE-RELATED"/>
    <property type="match status" value="1"/>
</dbReference>
<dbReference type="GO" id="GO:0004497">
    <property type="term" value="F:monooxygenase activity"/>
    <property type="evidence" value="ECO:0007669"/>
    <property type="project" value="UniProtKB-KW"/>
</dbReference>
<dbReference type="PANTHER" id="PTHR30011:SF16">
    <property type="entry name" value="C2H2 FINGER DOMAIN TRANSCRIPTION FACTOR (EUROFUNG)-RELATED"/>
    <property type="match status" value="1"/>
</dbReference>
<dbReference type="InterPro" id="IPR016215">
    <property type="entry name" value="NTA_MOA"/>
</dbReference>
<dbReference type="Proteomes" id="UP000625079">
    <property type="component" value="Unassembled WGS sequence"/>
</dbReference>
<dbReference type="PIRSF" id="PIRSF000337">
    <property type="entry name" value="NTA_MOA"/>
    <property type="match status" value="1"/>
</dbReference>
<feature type="domain" description="Luciferase-like" evidence="7">
    <location>
        <begin position="29"/>
        <end position="387"/>
    </location>
</feature>
<dbReference type="EMBL" id="CP030058">
    <property type="protein sequence ID" value="QOZ64824.1"/>
    <property type="molecule type" value="Genomic_DNA"/>
</dbReference>
<dbReference type="Pfam" id="PF00296">
    <property type="entry name" value="Bac_luciferase"/>
    <property type="match status" value="1"/>
</dbReference>
<dbReference type="RefSeq" id="WP_128929551.1">
    <property type="nucleotide sequence ID" value="NZ_BMHC01000010.1"/>
</dbReference>
<dbReference type="EMBL" id="BMHC01000010">
    <property type="protein sequence ID" value="GGI27311.1"/>
    <property type="molecule type" value="Genomic_DNA"/>
</dbReference>
<name>A0A410VJ17_9BRAD</name>
<feature type="binding site" evidence="6">
    <location>
        <position position="105"/>
    </location>
    <ligand>
        <name>FMN</name>
        <dbReference type="ChEBI" id="CHEBI:58210"/>
    </ligand>
</feature>
<reference evidence="8" key="3">
    <citation type="submission" date="2022-12" db="EMBL/GenBank/DDBJ databases">
        <authorList>
            <person name="Sun Q."/>
            <person name="Zhou Y."/>
        </authorList>
    </citation>
    <scope>NUCLEOTIDE SEQUENCE</scope>
    <source>
        <strain evidence="8">CGMCC 1.15034</strain>
    </source>
</reference>
<evidence type="ECO:0000256" key="6">
    <source>
        <dbReference type="PIRSR" id="PIRSR000337-1"/>
    </source>
</evidence>
<evidence type="ECO:0000313" key="11">
    <source>
        <dbReference type="Proteomes" id="UP000625079"/>
    </source>
</evidence>
<geneLocation type="plasmid" evidence="9 10">
    <name>unnamed</name>
</geneLocation>
<sequence>MRGGMHLIGFLINSPINHTILSWSDPADQRLEAMGSLKRWQRLAQTYERGLFDGLFFADTPGVFDRYKERSDEAVRYGVCWPPHDPVVLLSALAAATDRLGLAVTLSISANHPYQAVRSLSTLDYMSGGRVGWNIVTGHLRGEYRALGLNQLDHDQRYDRADEYMEVCRALWSGVREGAVQADRTTGVYADPAKVDIINHEGEYFRCHTVPPALPSRQGHPVLFQAGSSGRGQRFAQKHADVVFSIQPHLGGMKTFMQELGAASGSAAAPKVTFGVQPILGSSEAEARRRLDEFAARIPLEAALSRLSGSLGVDFSQVELDLPLEEQKTQASQGLMKAMSASFENRRFTLREAAVRWGLAVGMPQLIGTPEQVADQLETIWRETGCHGFNITPTTTPSSVEEFVDQVIPILQKRGVFRTAYEGETFRENLLN</sequence>
<gene>
    <name evidence="8" type="ORF">GCM10010987_43750</name>
    <name evidence="9" type="ORF">XH86_40075</name>
</gene>
<comment type="similarity">
    <text evidence="5">Belongs to the NtaA/SnaA/DszA monooxygenase family.</text>
</comment>
<dbReference type="Proteomes" id="UP000593880">
    <property type="component" value="Plasmid unnamed"/>
</dbReference>
<dbReference type="OrthoDB" id="9779442at2"/>
<reference evidence="8" key="1">
    <citation type="journal article" date="2014" name="Int. J. Syst. Evol. Microbiol.">
        <title>Complete genome sequence of Corynebacterium casei LMG S-19264T (=DSM 44701T), isolated from a smear-ripened cheese.</title>
        <authorList>
            <consortium name="US DOE Joint Genome Institute (JGI-PGF)"/>
            <person name="Walter F."/>
            <person name="Albersmeier A."/>
            <person name="Kalinowski J."/>
            <person name="Ruckert C."/>
        </authorList>
    </citation>
    <scope>NUCLEOTIDE SEQUENCE</scope>
    <source>
        <strain evidence="8">CGMCC 1.15034</strain>
    </source>
</reference>
<evidence type="ECO:0000256" key="1">
    <source>
        <dbReference type="ARBA" id="ARBA00022630"/>
    </source>
</evidence>
<dbReference type="AlphaFoldDB" id="A0A410VJ17"/>
<dbReference type="NCBIfam" id="TIGR03860">
    <property type="entry name" value="FMN_nitrolo"/>
    <property type="match status" value="1"/>
</dbReference>
<evidence type="ECO:0000256" key="2">
    <source>
        <dbReference type="ARBA" id="ARBA00022643"/>
    </source>
</evidence>
<keyword evidence="3" id="KW-0560">Oxidoreductase</keyword>
<accession>A0A410VJ17</accession>
<evidence type="ECO:0000256" key="4">
    <source>
        <dbReference type="ARBA" id="ARBA00023033"/>
    </source>
</evidence>
<dbReference type="InterPro" id="IPR036661">
    <property type="entry name" value="Luciferase-like_sf"/>
</dbReference>
<evidence type="ECO:0000259" key="7">
    <source>
        <dbReference type="Pfam" id="PF00296"/>
    </source>
</evidence>